<comment type="caution">
    <text evidence="1">The sequence shown here is derived from an EMBL/GenBank/DDBJ whole genome shotgun (WGS) entry which is preliminary data.</text>
</comment>
<accession>A0A152A648</accession>
<evidence type="ECO:0000313" key="1">
    <source>
        <dbReference type="EMBL" id="KYR01585.1"/>
    </source>
</evidence>
<organism evidence="1 2">
    <name type="scientific">Tieghemostelium lacteum</name>
    <name type="common">Slime mold</name>
    <name type="synonym">Dictyostelium lacteum</name>
    <dbReference type="NCBI Taxonomy" id="361077"/>
    <lineage>
        <taxon>Eukaryota</taxon>
        <taxon>Amoebozoa</taxon>
        <taxon>Evosea</taxon>
        <taxon>Eumycetozoa</taxon>
        <taxon>Dictyostelia</taxon>
        <taxon>Dictyosteliales</taxon>
        <taxon>Raperosteliaceae</taxon>
        <taxon>Tieghemostelium</taxon>
    </lineage>
</organism>
<dbReference type="InterPro" id="IPR032675">
    <property type="entry name" value="LRR_dom_sf"/>
</dbReference>
<proteinExistence type="predicted"/>
<dbReference type="InParanoid" id="A0A152A648"/>
<dbReference type="GO" id="GO:0031146">
    <property type="term" value="P:SCF-dependent proteasomal ubiquitin-dependent protein catabolic process"/>
    <property type="evidence" value="ECO:0007669"/>
    <property type="project" value="TreeGrafter"/>
</dbReference>
<reference evidence="1 2" key="1">
    <citation type="submission" date="2015-12" db="EMBL/GenBank/DDBJ databases">
        <title>Dictyostelia acquired genes for synthesis and detection of signals that induce cell-type specialization by lateral gene transfer from prokaryotes.</title>
        <authorList>
            <person name="Gloeckner G."/>
            <person name="Schaap P."/>
        </authorList>
    </citation>
    <scope>NUCLEOTIDE SEQUENCE [LARGE SCALE GENOMIC DNA]</scope>
    <source>
        <strain evidence="1 2">TK</strain>
    </source>
</reference>
<dbReference type="Proteomes" id="UP000076078">
    <property type="component" value="Unassembled WGS sequence"/>
</dbReference>
<protein>
    <submittedName>
        <fullName evidence="1">Uncharacterized protein</fullName>
    </submittedName>
</protein>
<dbReference type="SMART" id="SM00367">
    <property type="entry name" value="LRR_CC"/>
    <property type="match status" value="2"/>
</dbReference>
<keyword evidence="2" id="KW-1185">Reference proteome</keyword>
<dbReference type="EMBL" id="LODT01000006">
    <property type="protein sequence ID" value="KYR01585.1"/>
    <property type="molecule type" value="Genomic_DNA"/>
</dbReference>
<sequence>MFTSSRMMTLIKSTLPTMIITMNLNKIMRKNMVEIIKYFSVVHKLVLYSPNVECILQLKSIDILELQYFSCPKDDEDSVLQHLSTVVNDELILNNYQITTINNNNIESLKRIYQRIKRLHLDRLSSQFMKFDNYDHITSLKTKCITNSSSYYFQRFTIYKSRTPIETKPVTLPIHIPQFLSQKHFSSLQELCLNSISIDDEILLNLSKSSKLQILSLKNSDRVTDVGLIALCHQLSKLVVYKLSEITDRSLSHCFMLRDLFISKCPKVRGDCFQILCNTLESIDLGSSLKYIQPNKYFDSYQCFSKIPKVKVSMENYDLENDWDPVNPYSHLPLLTHIDEVHSSSDLSDEILSQFTRIQSLGFGTRGYHTAYTDQGIKQMIENRDPNAGVIEIFILDSNLITDLSLQYLSQVPIQRLEIHCKITAQGMKYLNGIDEIELDLEVTDEHLKNIPNVKSLEFWSKKDGVTATGISYLSNLRFIRISYPNFPLNAFQHLSTIDTLFVDEWEDPIPFHVTQLLKGLVEVFENGDCNFLQPEDDKEDSENKLFLLRNGVSCETY</sequence>
<dbReference type="AlphaFoldDB" id="A0A152A648"/>
<evidence type="ECO:0000313" key="2">
    <source>
        <dbReference type="Proteomes" id="UP000076078"/>
    </source>
</evidence>
<name>A0A152A648_TIELA</name>
<dbReference type="SUPFAM" id="SSF52047">
    <property type="entry name" value="RNI-like"/>
    <property type="match status" value="1"/>
</dbReference>
<gene>
    <name evidence="1" type="ORF">DLAC_01584</name>
</gene>
<dbReference type="InterPro" id="IPR006553">
    <property type="entry name" value="Leu-rich_rpt_Cys-con_subtyp"/>
</dbReference>
<dbReference type="Gene3D" id="3.80.10.10">
    <property type="entry name" value="Ribonuclease Inhibitor"/>
    <property type="match status" value="1"/>
</dbReference>
<dbReference type="PANTHER" id="PTHR13318">
    <property type="entry name" value="PARTNER OF PAIRED, ISOFORM B-RELATED"/>
    <property type="match status" value="1"/>
</dbReference>
<dbReference type="GO" id="GO:0019005">
    <property type="term" value="C:SCF ubiquitin ligase complex"/>
    <property type="evidence" value="ECO:0007669"/>
    <property type="project" value="TreeGrafter"/>
</dbReference>